<dbReference type="EMBL" id="BARW01013634">
    <property type="protein sequence ID" value="GAI82007.1"/>
    <property type="molecule type" value="Genomic_DNA"/>
</dbReference>
<evidence type="ECO:0000313" key="1">
    <source>
        <dbReference type="EMBL" id="GAI82007.1"/>
    </source>
</evidence>
<dbReference type="InterPro" id="IPR036188">
    <property type="entry name" value="FAD/NAD-bd_sf"/>
</dbReference>
<reference evidence="1" key="1">
    <citation type="journal article" date="2014" name="Front. Microbiol.">
        <title>High frequency of phylogenetically diverse reductive dehalogenase-homologous genes in deep subseafloor sedimentary metagenomes.</title>
        <authorList>
            <person name="Kawai M."/>
            <person name="Futagami T."/>
            <person name="Toyoda A."/>
            <person name="Takaki Y."/>
            <person name="Nishi S."/>
            <person name="Hori S."/>
            <person name="Arai W."/>
            <person name="Tsubouchi T."/>
            <person name="Morono Y."/>
            <person name="Uchiyama I."/>
            <person name="Ito T."/>
            <person name="Fujiyama A."/>
            <person name="Inagaki F."/>
            <person name="Takami H."/>
        </authorList>
    </citation>
    <scope>NUCLEOTIDE SEQUENCE</scope>
    <source>
        <strain evidence="1">Expedition CK06-06</strain>
    </source>
</reference>
<dbReference type="Gene3D" id="3.50.50.60">
    <property type="entry name" value="FAD/NAD(P)-binding domain"/>
    <property type="match status" value="1"/>
</dbReference>
<sequence length="90" mass="9893">MVESFEERGGEIRFNALVDQIIVKDGKAKGVKLLNGDIYLSKGIISNVNPICTAMKMLPQEKVSNDYKKKIFSPQIGPSAFSVYLGLNVS</sequence>
<accession>X1RMQ8</accession>
<dbReference type="InterPro" id="IPR045892">
    <property type="entry name" value="CrtISO-like"/>
</dbReference>
<dbReference type="PANTHER" id="PTHR46313">
    <property type="match status" value="1"/>
</dbReference>
<organism evidence="1">
    <name type="scientific">marine sediment metagenome</name>
    <dbReference type="NCBI Taxonomy" id="412755"/>
    <lineage>
        <taxon>unclassified sequences</taxon>
        <taxon>metagenomes</taxon>
        <taxon>ecological metagenomes</taxon>
    </lineage>
</organism>
<dbReference type="AlphaFoldDB" id="X1RMQ8"/>
<proteinExistence type="predicted"/>
<protein>
    <recommendedName>
        <fullName evidence="2">Amine oxidase domain-containing protein</fullName>
    </recommendedName>
</protein>
<dbReference type="SUPFAM" id="SSF51905">
    <property type="entry name" value="FAD/NAD(P)-binding domain"/>
    <property type="match status" value="1"/>
</dbReference>
<comment type="caution">
    <text evidence="1">The sequence shown here is derived from an EMBL/GenBank/DDBJ whole genome shotgun (WGS) entry which is preliminary data.</text>
</comment>
<dbReference type="PANTHER" id="PTHR46313:SF3">
    <property type="entry name" value="PROLYCOPENE ISOMERASE, CHLOROPLASTIC"/>
    <property type="match status" value="1"/>
</dbReference>
<feature type="non-terminal residue" evidence="1">
    <location>
        <position position="90"/>
    </location>
</feature>
<name>X1RMQ8_9ZZZZ</name>
<dbReference type="GO" id="GO:0016116">
    <property type="term" value="P:carotenoid metabolic process"/>
    <property type="evidence" value="ECO:0007669"/>
    <property type="project" value="InterPro"/>
</dbReference>
<gene>
    <name evidence="1" type="ORF">S12H4_24838</name>
</gene>
<evidence type="ECO:0008006" key="2">
    <source>
        <dbReference type="Google" id="ProtNLM"/>
    </source>
</evidence>